<dbReference type="PANTHER" id="PTHR32060">
    <property type="entry name" value="TAIL-SPECIFIC PROTEASE"/>
    <property type="match status" value="1"/>
</dbReference>
<dbReference type="Gene3D" id="2.30.42.10">
    <property type="match status" value="1"/>
</dbReference>
<dbReference type="GO" id="GO:0030288">
    <property type="term" value="C:outer membrane-bounded periplasmic space"/>
    <property type="evidence" value="ECO:0007669"/>
    <property type="project" value="TreeGrafter"/>
</dbReference>
<dbReference type="SMART" id="SM00228">
    <property type="entry name" value="PDZ"/>
    <property type="match status" value="1"/>
</dbReference>
<comment type="similarity">
    <text evidence="1 5">Belongs to the peptidase S41A family.</text>
</comment>
<keyword evidence="4 5" id="KW-0720">Serine protease</keyword>
<feature type="transmembrane region" description="Helical" evidence="6">
    <location>
        <begin position="9"/>
        <end position="29"/>
    </location>
</feature>
<evidence type="ECO:0000313" key="8">
    <source>
        <dbReference type="EMBL" id="KIO45288.1"/>
    </source>
</evidence>
<sequence>MNRENLRAVLTPIVLALAVVFGMMINHFIPTKRNNAAASKIFLPVNGSKLDVIINMIQHSYVDTVNSNELVEKTISILLKDLDPHTVYIPAEDMQRANESIVGNFGGIGVQFYNYLDTALVVKVVPGGPSEKAGVQDGDRIIRVNDSLIAGKNMDSKQIMSMLRGEMGTDVKLTILRKGEPQLLIKNVTRGSIPIKSIDIAYMLNDTTGYVKIRTFGMHTYGEFMRALAELTQKGMKKVVVDLRDNEGGVLPIAIQMINEFLEEGQLILYTQGQASPRSDFNANGKGNYKDLKLDVLINEFSASASEIFAGAIQDNDRGTIIGRRSFGKGLVQEQRMLPDGSALRLTVARYYIPSGRSIQKPYNEGKEKYYNDIYNRLKHGEFSQKDSIVFDEKLKFQTVGGRTVYGGGGVMPDIFVPADTTGASRYLVALSESQLLYDYTFDFMEHHRAEMKDLKDYKSIQKYLKRFDLVGDMADYAAKRGLKKDKRGIKDSYEILRVRLEAFIARHLIDDEGFYPILGEKDITIQKAIEE</sequence>
<evidence type="ECO:0000256" key="4">
    <source>
        <dbReference type="ARBA" id="ARBA00022825"/>
    </source>
</evidence>
<dbReference type="Gene3D" id="3.30.750.44">
    <property type="match status" value="1"/>
</dbReference>
<dbReference type="GO" id="GO:0006508">
    <property type="term" value="P:proteolysis"/>
    <property type="evidence" value="ECO:0007669"/>
    <property type="project" value="UniProtKB-KW"/>
</dbReference>
<dbReference type="Gene3D" id="3.90.226.10">
    <property type="entry name" value="2-enoyl-CoA Hydratase, Chain A, domain 1"/>
    <property type="match status" value="1"/>
</dbReference>
<dbReference type="Pfam" id="PF13180">
    <property type="entry name" value="PDZ_2"/>
    <property type="match status" value="1"/>
</dbReference>
<feature type="domain" description="PDZ" evidence="7">
    <location>
        <begin position="91"/>
        <end position="164"/>
    </location>
</feature>
<protein>
    <submittedName>
        <fullName evidence="8">Peptidase S41</fullName>
    </submittedName>
</protein>
<accession>A0AB34R8M5</accession>
<keyword evidence="6" id="KW-0472">Membrane</keyword>
<organism evidence="8 9">
    <name type="scientific">Sanguibacteroides justesenii</name>
    <dbReference type="NCBI Taxonomy" id="1547597"/>
    <lineage>
        <taxon>Bacteria</taxon>
        <taxon>Pseudomonadati</taxon>
        <taxon>Bacteroidota</taxon>
        <taxon>Bacteroidia</taxon>
        <taxon>Bacteroidales</taxon>
        <taxon>Porphyromonadaceae</taxon>
        <taxon>Sanguibacteroides</taxon>
    </lineage>
</organism>
<evidence type="ECO:0000256" key="3">
    <source>
        <dbReference type="ARBA" id="ARBA00022801"/>
    </source>
</evidence>
<dbReference type="CDD" id="cd06782">
    <property type="entry name" value="cpPDZ_CPP-like"/>
    <property type="match status" value="1"/>
</dbReference>
<dbReference type="InterPro" id="IPR029045">
    <property type="entry name" value="ClpP/crotonase-like_dom_sf"/>
</dbReference>
<dbReference type="AlphaFoldDB" id="A0AB34R8M5"/>
<keyword evidence="6" id="KW-1133">Transmembrane helix</keyword>
<dbReference type="InterPro" id="IPR005151">
    <property type="entry name" value="Tail-specific_protease"/>
</dbReference>
<dbReference type="EMBL" id="JPIT01000018">
    <property type="protein sequence ID" value="KIO45288.1"/>
    <property type="molecule type" value="Genomic_DNA"/>
</dbReference>
<dbReference type="PANTHER" id="PTHR32060:SF30">
    <property type="entry name" value="CARBOXY-TERMINAL PROCESSING PROTEASE CTPA"/>
    <property type="match status" value="1"/>
</dbReference>
<evidence type="ECO:0000256" key="5">
    <source>
        <dbReference type="RuleBase" id="RU004404"/>
    </source>
</evidence>
<dbReference type="NCBIfam" id="TIGR00225">
    <property type="entry name" value="prc"/>
    <property type="match status" value="1"/>
</dbReference>
<evidence type="ECO:0000256" key="1">
    <source>
        <dbReference type="ARBA" id="ARBA00009179"/>
    </source>
</evidence>
<dbReference type="PROSITE" id="PS50106">
    <property type="entry name" value="PDZ"/>
    <property type="match status" value="1"/>
</dbReference>
<dbReference type="GO" id="GO:0007165">
    <property type="term" value="P:signal transduction"/>
    <property type="evidence" value="ECO:0007669"/>
    <property type="project" value="TreeGrafter"/>
</dbReference>
<keyword evidence="3 5" id="KW-0378">Hydrolase</keyword>
<dbReference type="Pfam" id="PF03572">
    <property type="entry name" value="Peptidase_S41"/>
    <property type="match status" value="1"/>
</dbReference>
<keyword evidence="6" id="KW-0812">Transmembrane</keyword>
<evidence type="ECO:0000313" key="9">
    <source>
        <dbReference type="Proteomes" id="UP000031937"/>
    </source>
</evidence>
<dbReference type="CDD" id="cd07560">
    <property type="entry name" value="Peptidase_S41_CPP"/>
    <property type="match status" value="1"/>
</dbReference>
<dbReference type="SMART" id="SM00245">
    <property type="entry name" value="TSPc"/>
    <property type="match status" value="1"/>
</dbReference>
<dbReference type="InterPro" id="IPR036034">
    <property type="entry name" value="PDZ_sf"/>
</dbReference>
<dbReference type="SUPFAM" id="SSF50156">
    <property type="entry name" value="PDZ domain-like"/>
    <property type="match status" value="1"/>
</dbReference>
<comment type="caution">
    <text evidence="8">The sequence shown here is derived from an EMBL/GenBank/DDBJ whole genome shotgun (WGS) entry which is preliminary data.</text>
</comment>
<gene>
    <name evidence="8" type="ORF">IE90_07660</name>
</gene>
<evidence type="ECO:0000256" key="6">
    <source>
        <dbReference type="SAM" id="Phobius"/>
    </source>
</evidence>
<reference evidence="8 9" key="1">
    <citation type="submission" date="2014-07" db="EMBL/GenBank/DDBJ databases">
        <title>Porphyromonadaceae bacterium OUH 334697 = ATCC BAA-2682 = DSM 28341 draft genome.</title>
        <authorList>
            <person name="Sydenham T.V."/>
            <person name="Hasman H."/>
            <person name="Justesen U.S."/>
        </authorList>
    </citation>
    <scope>NUCLEOTIDE SEQUENCE [LARGE SCALE GENOMIC DNA]</scope>
    <source>
        <strain evidence="8 9">OUH 334697</strain>
    </source>
</reference>
<dbReference type="InterPro" id="IPR001478">
    <property type="entry name" value="PDZ"/>
</dbReference>
<dbReference type="RefSeq" id="WP_041503242.1">
    <property type="nucleotide sequence ID" value="NZ_JPIT01000018.1"/>
</dbReference>
<dbReference type="SUPFAM" id="SSF52096">
    <property type="entry name" value="ClpP/crotonase"/>
    <property type="match status" value="1"/>
</dbReference>
<dbReference type="Proteomes" id="UP000031937">
    <property type="component" value="Unassembled WGS sequence"/>
</dbReference>
<proteinExistence type="inferred from homology"/>
<evidence type="ECO:0000256" key="2">
    <source>
        <dbReference type="ARBA" id="ARBA00022670"/>
    </source>
</evidence>
<dbReference type="GO" id="GO:0004175">
    <property type="term" value="F:endopeptidase activity"/>
    <property type="evidence" value="ECO:0007669"/>
    <property type="project" value="TreeGrafter"/>
</dbReference>
<dbReference type="InterPro" id="IPR004447">
    <property type="entry name" value="Peptidase_S41A"/>
</dbReference>
<keyword evidence="2 5" id="KW-0645">Protease</keyword>
<name>A0AB34R8M5_9PORP</name>
<dbReference type="GO" id="GO:0008236">
    <property type="term" value="F:serine-type peptidase activity"/>
    <property type="evidence" value="ECO:0007669"/>
    <property type="project" value="UniProtKB-KW"/>
</dbReference>
<evidence type="ECO:0000259" key="7">
    <source>
        <dbReference type="PROSITE" id="PS50106"/>
    </source>
</evidence>